<dbReference type="InterPro" id="IPR053177">
    <property type="entry name" value="ADP-glucose_phosphorylase"/>
</dbReference>
<evidence type="ECO:0000313" key="6">
    <source>
        <dbReference type="Proteomes" id="UP001597417"/>
    </source>
</evidence>
<dbReference type="SUPFAM" id="SSF54197">
    <property type="entry name" value="HIT-like"/>
    <property type="match status" value="2"/>
</dbReference>
<evidence type="ECO:0000256" key="1">
    <source>
        <dbReference type="ARBA" id="ARBA00022679"/>
    </source>
</evidence>
<keyword evidence="6" id="KW-1185">Reference proteome</keyword>
<evidence type="ECO:0000256" key="2">
    <source>
        <dbReference type="ARBA" id="ARBA00022695"/>
    </source>
</evidence>
<dbReference type="RefSeq" id="WP_378264456.1">
    <property type="nucleotide sequence ID" value="NZ_JBHUKR010000006.1"/>
</dbReference>
<dbReference type="Pfam" id="PF01087">
    <property type="entry name" value="GalP_UDP_transf"/>
    <property type="match status" value="1"/>
</dbReference>
<organism evidence="5 6">
    <name type="scientific">Amycolatopsis pigmentata</name>
    <dbReference type="NCBI Taxonomy" id="450801"/>
    <lineage>
        <taxon>Bacteria</taxon>
        <taxon>Bacillati</taxon>
        <taxon>Actinomycetota</taxon>
        <taxon>Actinomycetes</taxon>
        <taxon>Pseudonocardiales</taxon>
        <taxon>Pseudonocardiaceae</taxon>
        <taxon>Amycolatopsis</taxon>
    </lineage>
</organism>
<dbReference type="PANTHER" id="PTHR42763:SF2">
    <property type="entry name" value="ADP-GLUCOSE PHOSPHORYLASE"/>
    <property type="match status" value="1"/>
</dbReference>
<keyword evidence="2 5" id="KW-0548">Nucleotidyltransferase</keyword>
<dbReference type="PANTHER" id="PTHR42763">
    <property type="entry name" value="ADP-GLUCOSE PHOSPHORYLASE"/>
    <property type="match status" value="1"/>
</dbReference>
<feature type="domain" description="Galactose-1-phosphate uridyl transferase N-terminal" evidence="4">
    <location>
        <begin position="76"/>
        <end position="140"/>
    </location>
</feature>
<name>A0ABW5FPV9_9PSEU</name>
<reference evidence="6" key="1">
    <citation type="journal article" date="2019" name="Int. J. Syst. Evol. Microbiol.">
        <title>The Global Catalogue of Microorganisms (GCM) 10K type strain sequencing project: providing services to taxonomists for standard genome sequencing and annotation.</title>
        <authorList>
            <consortium name="The Broad Institute Genomics Platform"/>
            <consortium name="The Broad Institute Genome Sequencing Center for Infectious Disease"/>
            <person name="Wu L."/>
            <person name="Ma J."/>
        </authorList>
    </citation>
    <scope>NUCLEOTIDE SEQUENCE [LARGE SCALE GENOMIC DNA]</scope>
    <source>
        <strain evidence="6">CGMCC 4.7645</strain>
    </source>
</reference>
<dbReference type="InterPro" id="IPR036265">
    <property type="entry name" value="HIT-like_sf"/>
</dbReference>
<dbReference type="GO" id="GO:0016779">
    <property type="term" value="F:nucleotidyltransferase activity"/>
    <property type="evidence" value="ECO:0007669"/>
    <property type="project" value="UniProtKB-KW"/>
</dbReference>
<dbReference type="Gene3D" id="3.30.428.10">
    <property type="entry name" value="HIT-like"/>
    <property type="match status" value="3"/>
</dbReference>
<evidence type="ECO:0000259" key="4">
    <source>
        <dbReference type="Pfam" id="PF01087"/>
    </source>
</evidence>
<keyword evidence="3" id="KW-0119">Carbohydrate metabolism</keyword>
<dbReference type="EMBL" id="JBHUKR010000006">
    <property type="protein sequence ID" value="MFD2417083.1"/>
    <property type="molecule type" value="Genomic_DNA"/>
</dbReference>
<dbReference type="InterPro" id="IPR001937">
    <property type="entry name" value="GalP_UDPtransf1"/>
</dbReference>
<proteinExistence type="predicted"/>
<comment type="caution">
    <text evidence="5">The sequence shown here is derived from an EMBL/GenBank/DDBJ whole genome shotgun (WGS) entry which is preliminary data.</text>
</comment>
<dbReference type="PIRSF" id="PIRSF000808">
    <property type="entry name" value="GalT"/>
    <property type="match status" value="1"/>
</dbReference>
<evidence type="ECO:0000313" key="5">
    <source>
        <dbReference type="EMBL" id="MFD2417083.1"/>
    </source>
</evidence>
<keyword evidence="1" id="KW-0808">Transferase</keyword>
<evidence type="ECO:0000256" key="3">
    <source>
        <dbReference type="ARBA" id="ARBA00023277"/>
    </source>
</evidence>
<sequence>MTTKPWHGGELRWDHLGGEWSVLAPGREVAPTGAPCPFCPGDGEDTPPETWRLPGETDATWRVRAVPNRYALSDRHEVIIESPDHDWDLATGTDDEAGAVLFAWQERHRALRHGAAQVVVFRGHGPGAGISVSHPHSQVVGLPVLSAATRRELVAMREHYDRSGRPFAAELLAGELSSGERIVLAEGRTVAFVPFAPASGFEIRIVSARHRADFAAIPRDELGAIARALRLVLSALREELDDPSYHLILHTAPVGLEHVPYLTWSLHVLPRQYVPAGLELASGIPVITSTPEESAKRLRNRLP</sequence>
<gene>
    <name evidence="5" type="ORF">ACFSXZ_12190</name>
</gene>
<accession>A0ABW5FPV9</accession>
<protein>
    <submittedName>
        <fullName evidence="5">Galactose-1-phosphate uridylyltransferase</fullName>
    </submittedName>
</protein>
<dbReference type="Proteomes" id="UP001597417">
    <property type="component" value="Unassembled WGS sequence"/>
</dbReference>
<dbReference type="InterPro" id="IPR005849">
    <property type="entry name" value="GalP_Utransf_N"/>
</dbReference>